<dbReference type="EMBL" id="DXFH01000001">
    <property type="protein sequence ID" value="HIX34928.1"/>
    <property type="molecule type" value="Genomic_DNA"/>
</dbReference>
<proteinExistence type="predicted"/>
<evidence type="ECO:0000313" key="1">
    <source>
        <dbReference type="EMBL" id="HIX34928.1"/>
    </source>
</evidence>
<organism evidence="1 2">
    <name type="scientific">Candidatus Limosilactobacillus merdigallinarum</name>
    <dbReference type="NCBI Taxonomy" id="2838652"/>
    <lineage>
        <taxon>Bacteria</taxon>
        <taxon>Bacillati</taxon>
        <taxon>Bacillota</taxon>
        <taxon>Bacilli</taxon>
        <taxon>Lactobacillales</taxon>
        <taxon>Lactobacillaceae</taxon>
        <taxon>Limosilactobacillus</taxon>
    </lineage>
</organism>
<dbReference type="Gene3D" id="3.40.50.1820">
    <property type="entry name" value="alpha/beta hydrolase"/>
    <property type="match status" value="1"/>
</dbReference>
<reference evidence="1" key="2">
    <citation type="submission" date="2021-04" db="EMBL/GenBank/DDBJ databases">
        <authorList>
            <person name="Gilroy R."/>
        </authorList>
    </citation>
    <scope>NUCLEOTIDE SEQUENCE</scope>
    <source>
        <strain evidence="1">ChiSxjej3B15-572</strain>
    </source>
</reference>
<dbReference type="InterPro" id="IPR029058">
    <property type="entry name" value="AB_hydrolase_fold"/>
</dbReference>
<dbReference type="GO" id="GO:0016787">
    <property type="term" value="F:hydrolase activity"/>
    <property type="evidence" value="ECO:0007669"/>
    <property type="project" value="UniProtKB-KW"/>
</dbReference>
<reference evidence="1" key="1">
    <citation type="journal article" date="2021" name="PeerJ">
        <title>Extensive microbial diversity within the chicken gut microbiome revealed by metagenomics and culture.</title>
        <authorList>
            <person name="Gilroy R."/>
            <person name="Ravi A."/>
            <person name="Getino M."/>
            <person name="Pursley I."/>
            <person name="Horton D.L."/>
            <person name="Alikhan N.F."/>
            <person name="Baker D."/>
            <person name="Gharbi K."/>
            <person name="Hall N."/>
            <person name="Watson M."/>
            <person name="Adriaenssens E.M."/>
            <person name="Foster-Nyarko E."/>
            <person name="Jarju S."/>
            <person name="Secka A."/>
            <person name="Antonio M."/>
            <person name="Oren A."/>
            <person name="Chaudhuri R.R."/>
            <person name="La Ragione R."/>
            <person name="Hildebrand F."/>
            <person name="Pallen M.J."/>
        </authorList>
    </citation>
    <scope>NUCLEOTIDE SEQUENCE</scope>
    <source>
        <strain evidence="1">ChiSxjej3B15-572</strain>
    </source>
</reference>
<dbReference type="AlphaFoldDB" id="A0A9D1VGT5"/>
<accession>A0A9D1VGT5</accession>
<keyword evidence="1" id="KW-0378">Hydrolase</keyword>
<evidence type="ECO:0000313" key="2">
    <source>
        <dbReference type="Proteomes" id="UP000824231"/>
    </source>
</evidence>
<comment type="caution">
    <text evidence="1">The sequence shown here is derived from an EMBL/GenBank/DDBJ whole genome shotgun (WGS) entry which is preliminary data.</text>
</comment>
<sequence>MLGDRPKSYQFEMYKGKQYTHSNLHENQKVSNRINNFLWGK</sequence>
<name>A0A9D1VGT5_9LACO</name>
<protein>
    <submittedName>
        <fullName evidence="1">Alpha/beta hydrolase</fullName>
    </submittedName>
</protein>
<gene>
    <name evidence="1" type="ORF">H9856_00710</name>
</gene>
<dbReference type="Proteomes" id="UP000824231">
    <property type="component" value="Unassembled WGS sequence"/>
</dbReference>
<dbReference type="Pfam" id="PF06028">
    <property type="entry name" value="DUF915"/>
    <property type="match status" value="1"/>
</dbReference>
<dbReference type="InterPro" id="IPR010315">
    <property type="entry name" value="DUF915_hydro-like"/>
</dbReference>